<comment type="similarity">
    <text evidence="2">Belongs to the transposase mutator family.</text>
</comment>
<accession>A0A852RAM3</accession>
<protein>
    <submittedName>
        <fullName evidence="6">Transposase-like protein</fullName>
    </submittedName>
</protein>
<reference evidence="6 7" key="1">
    <citation type="submission" date="2020-07" db="EMBL/GenBank/DDBJ databases">
        <title>Sequencing the genomes of 1000 actinobacteria strains.</title>
        <authorList>
            <person name="Klenk H.-P."/>
        </authorList>
    </citation>
    <scope>NUCLEOTIDE SEQUENCE [LARGE SCALE GENOMIC DNA]</scope>
    <source>
        <strain evidence="6 7">DSM 19082</strain>
    </source>
</reference>
<dbReference type="Pfam" id="PF00872">
    <property type="entry name" value="Transposase_mut"/>
    <property type="match status" value="1"/>
</dbReference>
<evidence type="ECO:0000256" key="2">
    <source>
        <dbReference type="ARBA" id="ARBA00010961"/>
    </source>
</evidence>
<dbReference type="AlphaFoldDB" id="A0A852RAM3"/>
<evidence type="ECO:0000256" key="3">
    <source>
        <dbReference type="ARBA" id="ARBA00022578"/>
    </source>
</evidence>
<keyword evidence="4" id="KW-0238">DNA-binding</keyword>
<evidence type="ECO:0000313" key="7">
    <source>
        <dbReference type="Proteomes" id="UP000582231"/>
    </source>
</evidence>
<dbReference type="GO" id="GO:0003677">
    <property type="term" value="F:DNA binding"/>
    <property type="evidence" value="ECO:0007669"/>
    <property type="project" value="UniProtKB-KW"/>
</dbReference>
<sequence length="59" mass="6326">MLTTKAGDVELRIPKLRKGSFLPVILEPRRRGSTAAAAFRTAFAQPDADAVVTAWGRGS</sequence>
<comment type="function">
    <text evidence="1">Required for the transposition of the insertion element.</text>
</comment>
<keyword evidence="5" id="KW-0233">DNA recombination</keyword>
<keyword evidence="3" id="KW-0815">Transposition</keyword>
<gene>
    <name evidence="6" type="ORF">BJ958_003529</name>
</gene>
<dbReference type="Proteomes" id="UP000582231">
    <property type="component" value="Unassembled WGS sequence"/>
</dbReference>
<keyword evidence="7" id="KW-1185">Reference proteome</keyword>
<evidence type="ECO:0000313" key="6">
    <source>
        <dbReference type="EMBL" id="NYD31983.1"/>
    </source>
</evidence>
<comment type="caution">
    <text evidence="6">The sequence shown here is derived from an EMBL/GenBank/DDBJ whole genome shotgun (WGS) entry which is preliminary data.</text>
</comment>
<evidence type="ECO:0000256" key="5">
    <source>
        <dbReference type="ARBA" id="ARBA00023172"/>
    </source>
</evidence>
<evidence type="ECO:0000256" key="1">
    <source>
        <dbReference type="ARBA" id="ARBA00002190"/>
    </source>
</evidence>
<dbReference type="GO" id="GO:0004803">
    <property type="term" value="F:transposase activity"/>
    <property type="evidence" value="ECO:0007669"/>
    <property type="project" value="InterPro"/>
</dbReference>
<name>A0A852RAM3_9ACTN</name>
<dbReference type="InterPro" id="IPR001207">
    <property type="entry name" value="Transposase_mutator"/>
</dbReference>
<dbReference type="GO" id="GO:0006313">
    <property type="term" value="P:DNA transposition"/>
    <property type="evidence" value="ECO:0007669"/>
    <property type="project" value="InterPro"/>
</dbReference>
<proteinExistence type="inferred from homology"/>
<organism evidence="6 7">
    <name type="scientific">Nocardioides kongjuensis</name>
    <dbReference type="NCBI Taxonomy" id="349522"/>
    <lineage>
        <taxon>Bacteria</taxon>
        <taxon>Bacillati</taxon>
        <taxon>Actinomycetota</taxon>
        <taxon>Actinomycetes</taxon>
        <taxon>Propionibacteriales</taxon>
        <taxon>Nocardioidaceae</taxon>
        <taxon>Nocardioides</taxon>
    </lineage>
</organism>
<dbReference type="EMBL" id="JACCBF010000001">
    <property type="protein sequence ID" value="NYD31983.1"/>
    <property type="molecule type" value="Genomic_DNA"/>
</dbReference>
<evidence type="ECO:0000256" key="4">
    <source>
        <dbReference type="ARBA" id="ARBA00023125"/>
    </source>
</evidence>